<feature type="signal peptide" evidence="1">
    <location>
        <begin position="1"/>
        <end position="23"/>
    </location>
</feature>
<keyword evidence="1" id="KW-0732">Signal</keyword>
<accession>A0ABR7A560</accession>
<evidence type="ECO:0000313" key="3">
    <source>
        <dbReference type="Proteomes" id="UP000654304"/>
    </source>
</evidence>
<keyword evidence="3" id="KW-1185">Reference proteome</keyword>
<name>A0ABR7A560_9BURK</name>
<dbReference type="Gene3D" id="3.40.190.10">
    <property type="entry name" value="Periplasmic binding protein-like II"/>
    <property type="match status" value="2"/>
</dbReference>
<sequence length="262" mass="29560">MKFNVAYKICAIVVAVGFSQTLAQVAPSLNLNSMLQYPVVQLFLSTDVNNNLSIEPVPAEHALLIQFLEDRLDLRFKIERLPWKRALSKAIAGDGFLFGVSKTKERLQVLDFSEPLFEDHAWLVTRCDCQFSFKTLADLKNKTIGIVRGTSVGEAFDAEANKSFRIEDDTDATEARFIKLDKGRMDALVFYKRTAISREVLASDLNQRYAPKRENKKEPVFCVLEKPVATISIHIAVKKAVHQQLLQRLNEVIVSARFVSGL</sequence>
<feature type="chain" id="PRO_5046343817" evidence="1">
    <location>
        <begin position="24"/>
        <end position="262"/>
    </location>
</feature>
<dbReference type="RefSeq" id="WP_186903714.1">
    <property type="nucleotide sequence ID" value="NZ_JACOGD010000004.1"/>
</dbReference>
<dbReference type="Proteomes" id="UP000654304">
    <property type="component" value="Unassembled WGS sequence"/>
</dbReference>
<evidence type="ECO:0000256" key="1">
    <source>
        <dbReference type="SAM" id="SignalP"/>
    </source>
</evidence>
<gene>
    <name evidence="2" type="ORF">H8K43_10180</name>
</gene>
<dbReference type="EMBL" id="JACOGD010000004">
    <property type="protein sequence ID" value="MBC3932040.1"/>
    <property type="molecule type" value="Genomic_DNA"/>
</dbReference>
<evidence type="ECO:0000313" key="2">
    <source>
        <dbReference type="EMBL" id="MBC3932040.1"/>
    </source>
</evidence>
<dbReference type="SUPFAM" id="SSF53850">
    <property type="entry name" value="Periplasmic binding protein-like II"/>
    <property type="match status" value="1"/>
</dbReference>
<comment type="caution">
    <text evidence="2">The sequence shown here is derived from an EMBL/GenBank/DDBJ whole genome shotgun (WGS) entry which is preliminary data.</text>
</comment>
<protein>
    <submittedName>
        <fullName evidence="2">Transporter substrate-binding domain-containing protein</fullName>
    </submittedName>
</protein>
<dbReference type="PANTHER" id="PTHR35936">
    <property type="entry name" value="MEMBRANE-BOUND LYTIC MUREIN TRANSGLYCOSYLASE F"/>
    <property type="match status" value="1"/>
</dbReference>
<proteinExistence type="predicted"/>
<reference evidence="2 3" key="1">
    <citation type="submission" date="2020-08" db="EMBL/GenBank/DDBJ databases">
        <title>Novel species isolated from subtropical streams in China.</title>
        <authorList>
            <person name="Lu H."/>
        </authorList>
    </citation>
    <scope>NUCLEOTIDE SEQUENCE [LARGE SCALE GENOMIC DNA]</scope>
    <source>
        <strain evidence="2 3">CY22W</strain>
    </source>
</reference>
<organism evidence="2 3">
    <name type="scientific">Undibacterium curvum</name>
    <dbReference type="NCBI Taxonomy" id="2762294"/>
    <lineage>
        <taxon>Bacteria</taxon>
        <taxon>Pseudomonadati</taxon>
        <taxon>Pseudomonadota</taxon>
        <taxon>Betaproteobacteria</taxon>
        <taxon>Burkholderiales</taxon>
        <taxon>Oxalobacteraceae</taxon>
        <taxon>Undibacterium</taxon>
    </lineage>
</organism>
<dbReference type="PANTHER" id="PTHR35936:SF19">
    <property type="entry name" value="AMINO-ACID-BINDING PROTEIN YXEM-RELATED"/>
    <property type="match status" value="1"/>
</dbReference>